<dbReference type="InterPro" id="IPR051709">
    <property type="entry name" value="Ub-ligase/GTPase-reg"/>
</dbReference>
<evidence type="ECO:0000313" key="4">
    <source>
        <dbReference type="Proteomes" id="UP000028582"/>
    </source>
</evidence>
<dbReference type="EMBL" id="ANJA01002274">
    <property type="protein sequence ID" value="ETO70805.1"/>
    <property type="molecule type" value="Genomic_DNA"/>
</dbReference>
<dbReference type="AlphaFoldDB" id="A0A080ZVZ4"/>
<dbReference type="PROSITE" id="PS00626">
    <property type="entry name" value="RCC1_2"/>
    <property type="match status" value="2"/>
</dbReference>
<dbReference type="InterPro" id="IPR000408">
    <property type="entry name" value="Reg_chr_condens"/>
</dbReference>
<comment type="caution">
    <text evidence="3">The sequence shown here is derived from an EMBL/GenBank/DDBJ whole genome shotgun (WGS) entry which is preliminary data.</text>
</comment>
<dbReference type="PANTHER" id="PTHR45622">
    <property type="entry name" value="UBIQUITIN-PROTEIN LIGASE E3A-RELATED"/>
    <property type="match status" value="1"/>
</dbReference>
<dbReference type="Proteomes" id="UP000028582">
    <property type="component" value="Unassembled WGS sequence"/>
</dbReference>
<evidence type="ECO:0000256" key="1">
    <source>
        <dbReference type="ARBA" id="ARBA00022737"/>
    </source>
</evidence>
<proteinExistence type="predicted"/>
<dbReference type="PRINTS" id="PR00633">
    <property type="entry name" value="RCCNDNSATION"/>
</dbReference>
<dbReference type="PROSITE" id="PS50012">
    <property type="entry name" value="RCC1_3"/>
    <property type="match status" value="3"/>
</dbReference>
<name>A0A080ZVZ4_PHYNI</name>
<dbReference type="OrthoDB" id="5981550at2759"/>
<protein>
    <recommendedName>
        <fullName evidence="5">EF-hand domain-containing protein</fullName>
    </recommendedName>
</protein>
<feature type="repeat" description="RCC1" evidence="2">
    <location>
        <begin position="416"/>
        <end position="468"/>
    </location>
</feature>
<evidence type="ECO:0000313" key="3">
    <source>
        <dbReference type="EMBL" id="ETO70805.1"/>
    </source>
</evidence>
<dbReference type="Gene3D" id="2.130.10.30">
    <property type="entry name" value="Regulator of chromosome condensation 1/beta-lactamase-inhibitor protein II"/>
    <property type="match status" value="1"/>
</dbReference>
<dbReference type="SUPFAM" id="SSF50985">
    <property type="entry name" value="RCC1/BLIP-II"/>
    <property type="match status" value="1"/>
</dbReference>
<organism evidence="3 4">
    <name type="scientific">Phytophthora nicotianae P1976</name>
    <dbReference type="NCBI Taxonomy" id="1317066"/>
    <lineage>
        <taxon>Eukaryota</taxon>
        <taxon>Sar</taxon>
        <taxon>Stramenopiles</taxon>
        <taxon>Oomycota</taxon>
        <taxon>Peronosporomycetes</taxon>
        <taxon>Peronosporales</taxon>
        <taxon>Peronosporaceae</taxon>
        <taxon>Phytophthora</taxon>
    </lineage>
</organism>
<evidence type="ECO:0008006" key="5">
    <source>
        <dbReference type="Google" id="ProtNLM"/>
    </source>
</evidence>
<dbReference type="InterPro" id="IPR009091">
    <property type="entry name" value="RCC1/BLIP-II"/>
</dbReference>
<feature type="repeat" description="RCC1" evidence="2">
    <location>
        <begin position="526"/>
        <end position="592"/>
    </location>
</feature>
<keyword evidence="1" id="KW-0677">Repeat</keyword>
<reference evidence="3 4" key="1">
    <citation type="submission" date="2013-11" db="EMBL/GenBank/DDBJ databases">
        <title>The Genome Sequence of Phytophthora parasitica P1976.</title>
        <authorList>
            <consortium name="The Broad Institute Genomics Platform"/>
            <person name="Russ C."/>
            <person name="Tyler B."/>
            <person name="Panabieres F."/>
            <person name="Shan W."/>
            <person name="Tripathy S."/>
            <person name="Grunwald N."/>
            <person name="Machado M."/>
            <person name="Johnson C.S."/>
            <person name="Walker B."/>
            <person name="Young S."/>
            <person name="Zeng Q."/>
            <person name="Gargeya S."/>
            <person name="Fitzgerald M."/>
            <person name="Haas B."/>
            <person name="Abouelleil A."/>
            <person name="Allen A.W."/>
            <person name="Alvarado L."/>
            <person name="Arachchi H.M."/>
            <person name="Berlin A.M."/>
            <person name="Chapman S.B."/>
            <person name="Gainer-Dewar J."/>
            <person name="Goldberg J."/>
            <person name="Griggs A."/>
            <person name="Gujja S."/>
            <person name="Hansen M."/>
            <person name="Howarth C."/>
            <person name="Imamovic A."/>
            <person name="Ireland A."/>
            <person name="Larimer J."/>
            <person name="McCowan C."/>
            <person name="Murphy C."/>
            <person name="Pearson M."/>
            <person name="Poon T.W."/>
            <person name="Priest M."/>
            <person name="Roberts A."/>
            <person name="Saif S."/>
            <person name="Shea T."/>
            <person name="Sisk P."/>
            <person name="Sykes S."/>
            <person name="Wortman J."/>
            <person name="Nusbaum C."/>
            <person name="Birren B."/>
        </authorList>
    </citation>
    <scope>NUCLEOTIDE SEQUENCE [LARGE SCALE GENOMIC DNA]</scope>
    <source>
        <strain evidence="3 4">P1976</strain>
    </source>
</reference>
<gene>
    <name evidence="3" type="ORF">F444_12778</name>
</gene>
<evidence type="ECO:0000256" key="2">
    <source>
        <dbReference type="PROSITE-ProRule" id="PRU00235"/>
    </source>
</evidence>
<dbReference type="GO" id="GO:0005737">
    <property type="term" value="C:cytoplasm"/>
    <property type="evidence" value="ECO:0007669"/>
    <property type="project" value="TreeGrafter"/>
</dbReference>
<sequence length="665" mass="72727">MDPQHAACYSQAQVELRELFHELECNGQVSATELQQSLIPFTAGDVKRDLLQLLADLKRKRQSLDEHEFLRVMWRKMYLGSAIDATKSGVAGEHNIPINVSLAHVIVSVKRRQQLRQFASYYASRGISGADHLTSPSKGASSVGVIHVPPKGSPLQSRSHKELSSSLQQAEQMVQPSTMFQTDSSSLLSIAALRRRVSPCYDVIVSVYNADLLQMQTRTLLARTRSAEVRNCSRLYCLLFTKEAGSFVLGSIYFGENAKRNHQNEKDEYGILAESENDLNRTFSWSDRDDQGLLMVRMEEVGLRNVVVVASNRTSFAASTGRKLHQWRAPEAYRVLEDANSEPLQHQQVDFTDENDDQIAETATGVRMLDTDPMGDCFGLLGGKPLLARTKTITDVVDLRQIAAGEHFFMAISSSGELYSWESSSLSSTAPQLGRGCGTPERVPWFSSPEKVFRVACGLHHSLVLASSGIYAWGSNIYGQLGLGSHCSPADPHTLEPSPVCIPADCMPVLDIACGDMHSVVLTAVGQVFTFGCNWEGQLGIDEQSNAKITDVVATGCAYEPLPVCLSQERDNDTRVYLITAGPQTTAVVATTGQAFQWGKCVPSGVDGVCGRVSRWLPQDLKAVSEYDCTMGPIWNSIAIADGLMLLTRHASASSSVSENPATLQ</sequence>
<accession>A0A080ZVZ4</accession>
<dbReference type="Pfam" id="PF00415">
    <property type="entry name" value="RCC1"/>
    <property type="match status" value="2"/>
</dbReference>
<feature type="repeat" description="RCC1" evidence="2">
    <location>
        <begin position="468"/>
        <end position="525"/>
    </location>
</feature>
<dbReference type="PANTHER" id="PTHR45622:SF70">
    <property type="entry name" value="SECRETION-REGULATING GUANINE NUCLEOTIDE EXCHANGE FACTOR"/>
    <property type="match status" value="1"/>
</dbReference>